<name>A0ABW4ZB60_9BACT</name>
<accession>A0ABW4ZB60</accession>
<dbReference type="EMBL" id="JBHUJB010000040">
    <property type="protein sequence ID" value="MFD2159225.1"/>
    <property type="molecule type" value="Genomic_DNA"/>
</dbReference>
<proteinExistence type="predicted"/>
<comment type="caution">
    <text evidence="1">The sequence shown here is derived from an EMBL/GenBank/DDBJ whole genome shotgun (WGS) entry which is preliminary data.</text>
</comment>
<organism evidence="1 2">
    <name type="scientific">Rubritalea tangerina</name>
    <dbReference type="NCBI Taxonomy" id="430798"/>
    <lineage>
        <taxon>Bacteria</taxon>
        <taxon>Pseudomonadati</taxon>
        <taxon>Verrucomicrobiota</taxon>
        <taxon>Verrucomicrobiia</taxon>
        <taxon>Verrucomicrobiales</taxon>
        <taxon>Rubritaleaceae</taxon>
        <taxon>Rubritalea</taxon>
    </lineage>
</organism>
<evidence type="ECO:0000313" key="2">
    <source>
        <dbReference type="Proteomes" id="UP001597389"/>
    </source>
</evidence>
<evidence type="ECO:0000313" key="1">
    <source>
        <dbReference type="EMBL" id="MFD2159225.1"/>
    </source>
</evidence>
<keyword evidence="2" id="KW-1185">Reference proteome</keyword>
<dbReference type="Proteomes" id="UP001597389">
    <property type="component" value="Unassembled WGS sequence"/>
</dbReference>
<gene>
    <name evidence="1" type="ORF">ACFSW8_09975</name>
</gene>
<protein>
    <submittedName>
        <fullName evidence="1">Uncharacterized protein</fullName>
    </submittedName>
</protein>
<sequence length="77" mass="8729">MKQGTIIVTFANPDHKEDFLKDIKVEESSIFMNEGNAVQLPLYFTAEAEDHNLVVSVEEGEPVEVEDEDFDLDLDDL</sequence>
<dbReference type="RefSeq" id="WP_377088560.1">
    <property type="nucleotide sequence ID" value="NZ_JBHSJL010000014.1"/>
</dbReference>
<reference evidence="2" key="1">
    <citation type="journal article" date="2019" name="Int. J. Syst. Evol. Microbiol.">
        <title>The Global Catalogue of Microorganisms (GCM) 10K type strain sequencing project: providing services to taxonomists for standard genome sequencing and annotation.</title>
        <authorList>
            <consortium name="The Broad Institute Genomics Platform"/>
            <consortium name="The Broad Institute Genome Sequencing Center for Infectious Disease"/>
            <person name="Wu L."/>
            <person name="Ma J."/>
        </authorList>
    </citation>
    <scope>NUCLEOTIDE SEQUENCE [LARGE SCALE GENOMIC DNA]</scope>
    <source>
        <strain evidence="2">CCUG 57942</strain>
    </source>
</reference>